<dbReference type="RefSeq" id="WP_183166803.1">
    <property type="nucleotide sequence ID" value="NZ_JACHXI010000010.1"/>
</dbReference>
<sequence>MLLKTYESENLLCNLSVNGATTQADTYAYRGDLVLEEGEIADSSGRRKPPKSTLKQGVVLIKNDKLEMVAGTLNTLDLMPTFFNRYKKDLSPSASILFYVENLSKKILIDIDGIVVTLIPHYDGGAVWNTLMDDLRLDKDDFKGQTAEDKVITMREALADLKPKFDKVSYEEGLALANVARRETRGPV</sequence>
<keyword evidence="2" id="KW-1185">Reference proteome</keyword>
<accession>A0A839T2X6</accession>
<gene>
    <name evidence="1" type="ORF">FHR87_002301</name>
</gene>
<evidence type="ECO:0000313" key="1">
    <source>
        <dbReference type="EMBL" id="MBB3103891.1"/>
    </source>
</evidence>
<dbReference type="Proteomes" id="UP000549250">
    <property type="component" value="Unassembled WGS sequence"/>
</dbReference>
<evidence type="ECO:0000313" key="2">
    <source>
        <dbReference type="Proteomes" id="UP000549250"/>
    </source>
</evidence>
<comment type="caution">
    <text evidence="1">The sequence shown here is derived from an EMBL/GenBank/DDBJ whole genome shotgun (WGS) entry which is preliminary data.</text>
</comment>
<dbReference type="EMBL" id="JACHXI010000010">
    <property type="protein sequence ID" value="MBB3103891.1"/>
    <property type="molecule type" value="Genomic_DNA"/>
</dbReference>
<protein>
    <submittedName>
        <fullName evidence="1">Uncharacterized protein</fullName>
    </submittedName>
</protein>
<reference evidence="1 2" key="1">
    <citation type="submission" date="2020-08" db="EMBL/GenBank/DDBJ databases">
        <title>Genomic Encyclopedia of Type Strains, Phase III (KMG-III): the genomes of soil and plant-associated and newly described type strains.</title>
        <authorList>
            <person name="Whitman W."/>
        </authorList>
    </citation>
    <scope>NUCLEOTIDE SEQUENCE [LARGE SCALE GENOMIC DNA]</scope>
    <source>
        <strain evidence="1 2">CECT 4462</strain>
    </source>
</reference>
<proteinExistence type="predicted"/>
<organism evidence="1 2">
    <name type="scientific">Azomonas macrocytogenes</name>
    <name type="common">Azotobacter macrocytogenes</name>
    <dbReference type="NCBI Taxonomy" id="69962"/>
    <lineage>
        <taxon>Bacteria</taxon>
        <taxon>Pseudomonadati</taxon>
        <taxon>Pseudomonadota</taxon>
        <taxon>Gammaproteobacteria</taxon>
        <taxon>Pseudomonadales</taxon>
        <taxon>Pseudomonadaceae</taxon>
        <taxon>Azomonas</taxon>
    </lineage>
</organism>
<name>A0A839T2X6_AZOMA</name>
<dbReference type="AlphaFoldDB" id="A0A839T2X6"/>